<dbReference type="InterPro" id="IPR025542">
    <property type="entry name" value="YacH"/>
</dbReference>
<dbReference type="OrthoDB" id="9788704at2"/>
<dbReference type="PIRSF" id="PIRSF015034">
    <property type="entry name" value="YacH"/>
    <property type="match status" value="1"/>
</dbReference>
<comment type="caution">
    <text evidence="2">The sequence shown here is derived from an EMBL/GenBank/DDBJ whole genome shotgun (WGS) entry which is preliminary data.</text>
</comment>
<feature type="domain" description="UVR" evidence="1">
    <location>
        <begin position="142"/>
        <end position="177"/>
    </location>
</feature>
<dbReference type="AlphaFoldDB" id="A0A0B3W2M6"/>
<gene>
    <name evidence="2" type="ORF">QX51_13105</name>
</gene>
<dbReference type="GO" id="GO:0046870">
    <property type="term" value="F:cadmium ion binding"/>
    <property type="evidence" value="ECO:0007669"/>
    <property type="project" value="TreeGrafter"/>
</dbReference>
<evidence type="ECO:0000313" key="3">
    <source>
        <dbReference type="Proteomes" id="UP000031189"/>
    </source>
</evidence>
<evidence type="ECO:0000259" key="1">
    <source>
        <dbReference type="PROSITE" id="PS50151"/>
    </source>
</evidence>
<dbReference type="PROSITE" id="PS50151">
    <property type="entry name" value="UVR"/>
    <property type="match status" value="1"/>
</dbReference>
<dbReference type="PANTHER" id="PTHR38430">
    <property type="entry name" value="PROTEIN-ARGININE KINASE ACTIVATOR PROTEIN"/>
    <property type="match status" value="1"/>
</dbReference>
<dbReference type="Pfam" id="PF02151">
    <property type="entry name" value="UVR"/>
    <property type="match status" value="1"/>
</dbReference>
<sequence length="179" mass="21059">MLCQKCHKKTASVFISSIINGQETRIYLCDDCAKDYPLLNFNYQDPFSIKDVMDKLKMDEGNSTDREKENSLVTDNDCEKNNIICPNCHSTYNEYRQTGKLGCSRCYEVFEEHLKPIIKNIYGYEEYIGKTPKKDNSRMYISREIRILKEDLNMAVEKEEYEKAADIRDKIKELEECNE</sequence>
<protein>
    <recommendedName>
        <fullName evidence="1">UVR domain-containing protein</fullName>
    </recommendedName>
</protein>
<accession>A0A0B3W2M6</accession>
<dbReference type="Gene3D" id="4.10.860.10">
    <property type="entry name" value="UVR domain"/>
    <property type="match status" value="1"/>
</dbReference>
<dbReference type="Proteomes" id="UP000031189">
    <property type="component" value="Unassembled WGS sequence"/>
</dbReference>
<dbReference type="GO" id="GO:0005507">
    <property type="term" value="F:copper ion binding"/>
    <property type="evidence" value="ECO:0007669"/>
    <property type="project" value="TreeGrafter"/>
</dbReference>
<dbReference type="InterPro" id="IPR001943">
    <property type="entry name" value="UVR_dom"/>
</dbReference>
<dbReference type="SUPFAM" id="SSF46600">
    <property type="entry name" value="C-terminal UvrC-binding domain of UvrB"/>
    <property type="match status" value="1"/>
</dbReference>
<evidence type="ECO:0000313" key="2">
    <source>
        <dbReference type="EMBL" id="KHS56602.1"/>
    </source>
</evidence>
<proteinExistence type="predicted"/>
<dbReference type="GO" id="GO:0050897">
    <property type="term" value="F:cobalt ion binding"/>
    <property type="evidence" value="ECO:0007669"/>
    <property type="project" value="TreeGrafter"/>
</dbReference>
<dbReference type="GO" id="GO:0008270">
    <property type="term" value="F:zinc ion binding"/>
    <property type="evidence" value="ECO:0007669"/>
    <property type="project" value="TreeGrafter"/>
</dbReference>
<keyword evidence="3" id="KW-1185">Reference proteome</keyword>
<dbReference type="GO" id="GO:1990170">
    <property type="term" value="P:stress response to cadmium ion"/>
    <property type="evidence" value="ECO:0007669"/>
    <property type="project" value="TreeGrafter"/>
</dbReference>
<dbReference type="STRING" id="1577792.QX51_13105"/>
<dbReference type="PANTHER" id="PTHR38430:SF1">
    <property type="entry name" value="PROTEIN-ARGININE KINASE ACTIVATOR PROTEIN"/>
    <property type="match status" value="1"/>
</dbReference>
<organism evidence="2 3">
    <name type="scientific">Terrisporobacter othiniensis</name>
    <dbReference type="NCBI Taxonomy" id="1577792"/>
    <lineage>
        <taxon>Bacteria</taxon>
        <taxon>Bacillati</taxon>
        <taxon>Bacillota</taxon>
        <taxon>Clostridia</taxon>
        <taxon>Peptostreptococcales</taxon>
        <taxon>Peptostreptococcaceae</taxon>
        <taxon>Terrisporobacter</taxon>
    </lineage>
</organism>
<dbReference type="RefSeq" id="WP_039680363.1">
    <property type="nucleotide sequence ID" value="NZ_JAWGXO010000026.1"/>
</dbReference>
<name>A0A0B3W2M6_9FIRM</name>
<dbReference type="GO" id="GO:1990169">
    <property type="term" value="P:stress response to copper ion"/>
    <property type="evidence" value="ECO:0007669"/>
    <property type="project" value="TreeGrafter"/>
</dbReference>
<reference evidence="2 3" key="1">
    <citation type="submission" date="2014-12" db="EMBL/GenBank/DDBJ databases">
        <title>Draft genome sequence of Terrisporobacter sp. 08-306576, isolated from the blood culture of a bacteremia patient.</title>
        <authorList>
            <person name="Lund L.C."/>
            <person name="Sydenham T.V."/>
            <person name="Hogh S.V."/>
            <person name="Skov M.N."/>
            <person name="Kemp M."/>
            <person name="Justesen U.S."/>
        </authorList>
    </citation>
    <scope>NUCLEOTIDE SEQUENCE [LARGE SCALE GENOMIC DNA]</scope>
    <source>
        <strain evidence="2 3">08-306576</strain>
    </source>
</reference>
<dbReference type="InterPro" id="IPR036876">
    <property type="entry name" value="UVR_dom_sf"/>
</dbReference>
<dbReference type="EMBL" id="JWHR01000111">
    <property type="protein sequence ID" value="KHS56602.1"/>
    <property type="molecule type" value="Genomic_DNA"/>
</dbReference>